<dbReference type="Gene3D" id="1.20.58.760">
    <property type="entry name" value="Peptidase M41"/>
    <property type="match status" value="1"/>
</dbReference>
<gene>
    <name evidence="2" type="ORF">PLA107_032645</name>
</gene>
<dbReference type="Proteomes" id="UP000006426">
    <property type="component" value="Plasmid pmppla107"/>
</dbReference>
<dbReference type="GO" id="GO:0005524">
    <property type="term" value="F:ATP binding"/>
    <property type="evidence" value="ECO:0007669"/>
    <property type="project" value="InterPro"/>
</dbReference>
<keyword evidence="1" id="KW-1133">Transmembrane helix</keyword>
<dbReference type="EMBL" id="CP031226">
    <property type="protein sequence ID" value="AXH59977.1"/>
    <property type="molecule type" value="Genomic_DNA"/>
</dbReference>
<keyword evidence="1" id="KW-0812">Transmembrane</keyword>
<keyword evidence="2" id="KW-0614">Plasmid</keyword>
<proteinExistence type="predicted"/>
<sequence length="338" mass="37425">MHMQSWKNTLTTAICGLLTVFVPLMFGLKILELPNLEQKILAGVFLVPLLGLYFRWLNSSGHQLWLPINLAVGTLTAASAYSWAKKNPDALAQITLYFEQNQQVVLLCLVALGISNLLLNLTSRFSNGLTSTLVTLTGQPAIAAERVSVTTQDKSIIAVHEAGHAVLLGLHKALPESSELVMRTTAEDNGSLGHCTGVSWNHQISNKTFVEWNMLFCLAGIEAERLMLSEVSLGGSSDYRNWQALADQYIGGHDSLVYFHEIKAPWHEEYNAKVMYDLKESQKAIVREMLLENEEVLIILRDALIERGGIKGKDFLDILSLVVPTANTPKSPLFKVLQ</sequence>
<evidence type="ECO:0000313" key="3">
    <source>
        <dbReference type="Proteomes" id="UP000006426"/>
    </source>
</evidence>
<feature type="transmembrane region" description="Helical" evidence="1">
    <location>
        <begin position="104"/>
        <end position="121"/>
    </location>
</feature>
<feature type="transmembrane region" description="Helical" evidence="1">
    <location>
        <begin position="9"/>
        <end position="28"/>
    </location>
</feature>
<evidence type="ECO:0008006" key="4">
    <source>
        <dbReference type="Google" id="ProtNLM"/>
    </source>
</evidence>
<dbReference type="GO" id="GO:0004222">
    <property type="term" value="F:metalloendopeptidase activity"/>
    <property type="evidence" value="ECO:0007669"/>
    <property type="project" value="InterPro"/>
</dbReference>
<feature type="transmembrane region" description="Helical" evidence="1">
    <location>
        <begin position="64"/>
        <end position="84"/>
    </location>
</feature>
<dbReference type="AlphaFoldDB" id="A0AAD0V9Q0"/>
<protein>
    <recommendedName>
        <fullName evidence="4">Peptidase M41 domain-containing protein</fullName>
    </recommendedName>
</protein>
<feature type="transmembrane region" description="Helical" evidence="1">
    <location>
        <begin position="40"/>
        <end position="57"/>
    </location>
</feature>
<organism evidence="2 3">
    <name type="scientific">Pseudomonas amygdali pv. lachrymans str. M301315</name>
    <dbReference type="NCBI Taxonomy" id="629260"/>
    <lineage>
        <taxon>Bacteria</taxon>
        <taxon>Pseudomonadati</taxon>
        <taxon>Pseudomonadota</taxon>
        <taxon>Gammaproteobacteria</taxon>
        <taxon>Pseudomonadales</taxon>
        <taxon>Pseudomonadaceae</taxon>
        <taxon>Pseudomonas</taxon>
        <taxon>Pseudomonas amygdali</taxon>
    </lineage>
</organism>
<evidence type="ECO:0000256" key="1">
    <source>
        <dbReference type="SAM" id="Phobius"/>
    </source>
</evidence>
<reference evidence="2 3" key="1">
    <citation type="journal article" date="2011" name="PLoS Pathog.">
        <title>Dynamic evolution of pathogenicity revealed by sequencing and comparative genomics of 19 Pseudomonas syringae isolates.</title>
        <authorList>
            <person name="Baltrus D.A."/>
            <person name="Nishimura M.T."/>
            <person name="Romanchuk A."/>
            <person name="Chang J.H."/>
            <person name="Mukhtar M.S."/>
            <person name="Cherkis K."/>
            <person name="Roach J."/>
            <person name="Grant S.R."/>
            <person name="Jones C.D."/>
            <person name="Dangl J.L."/>
        </authorList>
    </citation>
    <scope>NUCLEOTIDE SEQUENCE [LARGE SCALE GENOMIC DNA]</scope>
    <source>
        <strain evidence="2 3">M301315</strain>
    </source>
</reference>
<dbReference type="InterPro" id="IPR037219">
    <property type="entry name" value="Peptidase_M41-like"/>
</dbReference>
<keyword evidence="1" id="KW-0472">Membrane</keyword>
<dbReference type="SUPFAM" id="SSF140990">
    <property type="entry name" value="FtsH protease domain-like"/>
    <property type="match status" value="1"/>
</dbReference>
<dbReference type="GO" id="GO:0004176">
    <property type="term" value="F:ATP-dependent peptidase activity"/>
    <property type="evidence" value="ECO:0007669"/>
    <property type="project" value="InterPro"/>
</dbReference>
<name>A0AAD0V9Q0_PSEAV</name>
<dbReference type="GO" id="GO:0006508">
    <property type="term" value="P:proteolysis"/>
    <property type="evidence" value="ECO:0007669"/>
    <property type="project" value="InterPro"/>
</dbReference>
<evidence type="ECO:0000313" key="2">
    <source>
        <dbReference type="EMBL" id="AXH59977.1"/>
    </source>
</evidence>
<accession>A0AAD0V9Q0</accession>
<geneLocation type="plasmid" evidence="3">
    <name>pmppla107</name>
</geneLocation>